<comment type="catalytic activity">
    <reaction evidence="1">
        <text>(9Z,12Z)-octadecadienoate + O2 = (11S)-hydroperoxy-(9Z,12Z)-octadecadienoate</text>
        <dbReference type="Rhea" id="RHEA:18993"/>
        <dbReference type="ChEBI" id="CHEBI:15379"/>
        <dbReference type="ChEBI" id="CHEBI:30245"/>
        <dbReference type="ChEBI" id="CHEBI:57467"/>
        <dbReference type="EC" id="1.13.11.45"/>
    </reaction>
</comment>
<gene>
    <name evidence="11" type="ORF">C8035_v005051</name>
</gene>
<evidence type="ECO:0000256" key="3">
    <source>
        <dbReference type="ARBA" id="ARBA00013178"/>
    </source>
</evidence>
<dbReference type="InterPro" id="IPR013819">
    <property type="entry name" value="LipOase_C"/>
</dbReference>
<dbReference type="GO" id="GO:0046872">
    <property type="term" value="F:metal ion binding"/>
    <property type="evidence" value="ECO:0007669"/>
    <property type="project" value="UniProtKB-KW"/>
</dbReference>
<reference evidence="11 12" key="1">
    <citation type="submission" date="2018-11" db="EMBL/GenBank/DDBJ databases">
        <title>Genome sequence and assembly of Colletotrichum spinosum.</title>
        <authorList>
            <person name="Gan P."/>
            <person name="Shirasu K."/>
        </authorList>
    </citation>
    <scope>NUCLEOTIDE SEQUENCE [LARGE SCALE GENOMIC DNA]</scope>
    <source>
        <strain evidence="11 12">CBS 515.97</strain>
    </source>
</reference>
<evidence type="ECO:0000256" key="5">
    <source>
        <dbReference type="ARBA" id="ARBA00022723"/>
    </source>
</evidence>
<feature type="signal peptide" evidence="9">
    <location>
        <begin position="1"/>
        <end position="18"/>
    </location>
</feature>
<dbReference type="PANTHER" id="PTHR11771">
    <property type="entry name" value="LIPOXYGENASE"/>
    <property type="match status" value="1"/>
</dbReference>
<evidence type="ECO:0000259" key="10">
    <source>
        <dbReference type="PROSITE" id="PS51393"/>
    </source>
</evidence>
<dbReference type="InterPro" id="IPR036226">
    <property type="entry name" value="LipOase_C_sf"/>
</dbReference>
<dbReference type="GO" id="GO:0043651">
    <property type="term" value="P:linoleic acid metabolic process"/>
    <property type="evidence" value="ECO:0007669"/>
    <property type="project" value="UniProtKB-ARBA"/>
</dbReference>
<comment type="caution">
    <text evidence="11">The sequence shown here is derived from an EMBL/GenBank/DDBJ whole genome shotgun (WGS) entry which is preliminary data.</text>
</comment>
<keyword evidence="8" id="KW-0464">Manganese</keyword>
<keyword evidence="9" id="KW-0732">Signal</keyword>
<dbReference type="GO" id="GO:0034440">
    <property type="term" value="P:lipid oxidation"/>
    <property type="evidence" value="ECO:0007669"/>
    <property type="project" value="InterPro"/>
</dbReference>
<evidence type="ECO:0000256" key="8">
    <source>
        <dbReference type="ARBA" id="ARBA00023211"/>
    </source>
</evidence>
<organism evidence="11 12">
    <name type="scientific">Colletotrichum spinosum</name>
    <dbReference type="NCBI Taxonomy" id="1347390"/>
    <lineage>
        <taxon>Eukaryota</taxon>
        <taxon>Fungi</taxon>
        <taxon>Dikarya</taxon>
        <taxon>Ascomycota</taxon>
        <taxon>Pezizomycotina</taxon>
        <taxon>Sordariomycetes</taxon>
        <taxon>Hypocreomycetidae</taxon>
        <taxon>Glomerellales</taxon>
        <taxon>Glomerellaceae</taxon>
        <taxon>Colletotrichum</taxon>
        <taxon>Colletotrichum orbiculare species complex</taxon>
    </lineage>
</organism>
<dbReference type="SUPFAM" id="SSF48484">
    <property type="entry name" value="Lipoxigenase"/>
    <property type="match status" value="1"/>
</dbReference>
<accession>A0A4R8QK37</accession>
<sequence>MILKHFLLVSGGVTTVLGLPGPLPPFSIPTLNDSARTLEIETTRQAFTYGKDDTLVAVDPWPAGSLGKSELDQHYEGYFAEQLRIKQLVERDVADVKAALPSLSLNSFEDYFKLYEGRWKRSVPSGIAEGVLSNSRSDLLFAMERLSVHPESLRRVRTDEPLGLQVEDDMARKITTQTQGSLQEQGRLFIVDHSSLANLTLTTGMYAGACEALFFIHPVSGDFLPLAVRPNNGSPLVYTPLDSANDWTLAKMLLNSNDVWHNQWYHLGAAHVSTDLVWMSGVRSFSEAHPVWGLIRRIAVNCFAYRIGASASLINPGGSIEQNFAWNGAEAIRYSQQVWKSGGEAWRSNYLSTKHVRRGLLNCAYGPPLKSFPYYEDVSVIMDAMRAFLADFVDAYYASDDAITRDAELLGWFKEAAKKASIVDFPSSVSTRAELVDVLAHLAYLVSVLHGSLNSNSLSQYSGVLPMHPLSLYHPLPTEKGVPDLVPFLPDLNASVRHITLLANFNQAPIVDSPDSMLLMFDDPSFKRRANDRVRAAAARFTSTLKAFGDEVGARKLDSNGLSQGMPFVWNLFNPRTAPGILAA</sequence>
<evidence type="ECO:0000313" key="12">
    <source>
        <dbReference type="Proteomes" id="UP000295083"/>
    </source>
</evidence>
<keyword evidence="6" id="KW-0223">Dioxygenase</keyword>
<evidence type="ECO:0000256" key="6">
    <source>
        <dbReference type="ARBA" id="ARBA00022964"/>
    </source>
</evidence>
<name>A0A4R8QK37_9PEZI</name>
<evidence type="ECO:0000256" key="7">
    <source>
        <dbReference type="ARBA" id="ARBA00023002"/>
    </source>
</evidence>
<protein>
    <recommendedName>
        <fullName evidence="4">Manganese lipoxygenase</fullName>
        <ecNumber evidence="3">1.13.11.45</ecNumber>
    </recommendedName>
</protein>
<keyword evidence="12" id="KW-1185">Reference proteome</keyword>
<dbReference type="InterPro" id="IPR000907">
    <property type="entry name" value="LipOase"/>
</dbReference>
<evidence type="ECO:0000256" key="2">
    <source>
        <dbReference type="ARBA" id="ARBA00001936"/>
    </source>
</evidence>
<feature type="chain" id="PRO_5020681626" description="Manganese lipoxygenase" evidence="9">
    <location>
        <begin position="19"/>
        <end position="584"/>
    </location>
</feature>
<keyword evidence="7" id="KW-0560">Oxidoreductase</keyword>
<dbReference type="Pfam" id="PF00305">
    <property type="entry name" value="Lipoxygenase"/>
    <property type="match status" value="1"/>
</dbReference>
<evidence type="ECO:0000256" key="1">
    <source>
        <dbReference type="ARBA" id="ARBA00000366"/>
    </source>
</evidence>
<dbReference type="Proteomes" id="UP000295083">
    <property type="component" value="Unassembled WGS sequence"/>
</dbReference>
<feature type="domain" description="Lipoxygenase" evidence="10">
    <location>
        <begin position="22"/>
        <end position="584"/>
    </location>
</feature>
<evidence type="ECO:0000313" key="11">
    <source>
        <dbReference type="EMBL" id="TDZ36634.1"/>
    </source>
</evidence>
<dbReference type="EMBL" id="QAPG01000030">
    <property type="protein sequence ID" value="TDZ36634.1"/>
    <property type="molecule type" value="Genomic_DNA"/>
</dbReference>
<dbReference type="GO" id="GO:0050584">
    <property type="term" value="F:linoleate 11-lipoxygenase activity"/>
    <property type="evidence" value="ECO:0007669"/>
    <property type="project" value="UniProtKB-EC"/>
</dbReference>
<keyword evidence="5" id="KW-0479">Metal-binding</keyword>
<evidence type="ECO:0000256" key="9">
    <source>
        <dbReference type="SAM" id="SignalP"/>
    </source>
</evidence>
<dbReference type="Gene3D" id="1.20.245.10">
    <property type="entry name" value="Lipoxygenase-1, Domain 5"/>
    <property type="match status" value="1"/>
</dbReference>
<comment type="cofactor">
    <cofactor evidence="2">
        <name>Mn(2+)</name>
        <dbReference type="ChEBI" id="CHEBI:29035"/>
    </cofactor>
</comment>
<dbReference type="PROSITE" id="PS51393">
    <property type="entry name" value="LIPOXYGENASE_3"/>
    <property type="match status" value="1"/>
</dbReference>
<dbReference type="EC" id="1.13.11.45" evidence="3"/>
<dbReference type="Gene3D" id="3.10.450.60">
    <property type="match status" value="1"/>
</dbReference>
<dbReference type="AlphaFoldDB" id="A0A4R8QK37"/>
<evidence type="ECO:0000256" key="4">
    <source>
        <dbReference type="ARBA" id="ARBA00021175"/>
    </source>
</evidence>
<proteinExistence type="predicted"/>